<evidence type="ECO:0000313" key="6">
    <source>
        <dbReference type="EMBL" id="MCH4293921.1"/>
    </source>
</evidence>
<evidence type="ECO:0000256" key="3">
    <source>
        <dbReference type="ARBA" id="ARBA00022833"/>
    </source>
</evidence>
<feature type="binding site" evidence="4">
    <location>
        <position position="74"/>
    </location>
    <ligand>
        <name>Zn(2+)</name>
        <dbReference type="ChEBI" id="CHEBI:29105"/>
        <label>3</label>
    </ligand>
</feature>
<dbReference type="InterPro" id="IPR050243">
    <property type="entry name" value="PHP_phosphatase"/>
</dbReference>
<protein>
    <submittedName>
        <fullName evidence="6">Phosphatase</fullName>
    </submittedName>
</protein>
<feature type="binding site" evidence="4">
    <location>
        <position position="193"/>
    </location>
    <ligand>
        <name>Zn(2+)</name>
        <dbReference type="ChEBI" id="CHEBI:29105"/>
        <label>1</label>
    </ligand>
</feature>
<organism evidence="6 7">
    <name type="scientific">Shewanella zhuhaiensis</name>
    <dbReference type="NCBI Taxonomy" id="2919576"/>
    <lineage>
        <taxon>Bacteria</taxon>
        <taxon>Pseudomonadati</taxon>
        <taxon>Pseudomonadota</taxon>
        <taxon>Gammaproteobacteria</taxon>
        <taxon>Alteromonadales</taxon>
        <taxon>Shewanellaceae</taxon>
        <taxon>Shewanella</taxon>
    </lineage>
</organism>
<comment type="cofactor">
    <cofactor evidence="4">
        <name>Zn(2+)</name>
        <dbReference type="ChEBI" id="CHEBI:29105"/>
    </cofactor>
    <text evidence="4">Binds 3 Zn(2+) ions per subunit.</text>
</comment>
<feature type="binding site" evidence="4">
    <location>
        <position position="195"/>
    </location>
    <ligand>
        <name>Zn(2+)</name>
        <dbReference type="ChEBI" id="CHEBI:29105"/>
        <label>2</label>
    </ligand>
</feature>
<gene>
    <name evidence="6" type="ORF">MJ923_06330</name>
</gene>
<keyword evidence="3 4" id="KW-0862">Zinc</keyword>
<feature type="binding site" evidence="4">
    <location>
        <position position="132"/>
    </location>
    <ligand>
        <name>Zn(2+)</name>
        <dbReference type="ChEBI" id="CHEBI:29105"/>
        <label>3</label>
    </ligand>
</feature>
<evidence type="ECO:0000256" key="2">
    <source>
        <dbReference type="ARBA" id="ARBA00022801"/>
    </source>
</evidence>
<dbReference type="InterPro" id="IPR023710">
    <property type="entry name" value="Phosphatase_YcdX_put"/>
</dbReference>
<dbReference type="GO" id="GO:0071978">
    <property type="term" value="P:bacterial-type flagellum-dependent swarming motility"/>
    <property type="evidence" value="ECO:0007669"/>
    <property type="project" value="TreeGrafter"/>
</dbReference>
<dbReference type="Pfam" id="PF02811">
    <property type="entry name" value="PHP"/>
    <property type="match status" value="1"/>
</dbReference>
<evidence type="ECO:0000313" key="7">
    <source>
        <dbReference type="Proteomes" id="UP001297581"/>
    </source>
</evidence>
<dbReference type="GO" id="GO:0005829">
    <property type="term" value="C:cytosol"/>
    <property type="evidence" value="ECO:0007669"/>
    <property type="project" value="TreeGrafter"/>
</dbReference>
<dbReference type="NCBIfam" id="NF006702">
    <property type="entry name" value="PRK09248.1"/>
    <property type="match status" value="1"/>
</dbReference>
<dbReference type="Gene3D" id="3.20.20.140">
    <property type="entry name" value="Metal-dependent hydrolases"/>
    <property type="match status" value="1"/>
</dbReference>
<dbReference type="AlphaFoldDB" id="A0AAJ1BFN6"/>
<dbReference type="CDD" id="cd07437">
    <property type="entry name" value="PHP_HisPPase_Ycdx_like"/>
    <property type="match status" value="1"/>
</dbReference>
<dbReference type="InterPro" id="IPR003141">
    <property type="entry name" value="Pol/His_phosphatase_N"/>
</dbReference>
<dbReference type="SMART" id="SM00481">
    <property type="entry name" value="POLIIIAc"/>
    <property type="match status" value="1"/>
</dbReference>
<dbReference type="FunFam" id="3.20.20.140:FF:000008">
    <property type="entry name" value="Probable phosphatase YcdX"/>
    <property type="match status" value="1"/>
</dbReference>
<dbReference type="PANTHER" id="PTHR36928:SF1">
    <property type="entry name" value="PHOSPHATASE YCDX-RELATED"/>
    <property type="match status" value="1"/>
</dbReference>
<reference evidence="6 7" key="1">
    <citation type="submission" date="2022-02" db="EMBL/GenBank/DDBJ databases">
        <title>The genome sequence of Shewanella sp. 3B26.</title>
        <authorList>
            <person name="Du J."/>
        </authorList>
    </citation>
    <scope>NUCLEOTIDE SEQUENCE [LARGE SCALE GENOMIC DNA]</scope>
    <source>
        <strain evidence="6 7">3B26</strain>
    </source>
</reference>
<dbReference type="EMBL" id="JAKUDL010000002">
    <property type="protein sequence ID" value="MCH4293921.1"/>
    <property type="molecule type" value="Genomic_DNA"/>
</dbReference>
<feature type="binding site" evidence="4">
    <location>
        <position position="41"/>
    </location>
    <ligand>
        <name>Zn(2+)</name>
        <dbReference type="ChEBI" id="CHEBI:29105"/>
        <label>2</label>
    </ligand>
</feature>
<accession>A0AAJ1BFN6</accession>
<comment type="caution">
    <text evidence="6">The sequence shown here is derived from an EMBL/GenBank/DDBJ whole genome shotgun (WGS) entry which is preliminary data.</text>
</comment>
<keyword evidence="7" id="KW-1185">Reference proteome</keyword>
<dbReference type="Proteomes" id="UP001297581">
    <property type="component" value="Unassembled WGS sequence"/>
</dbReference>
<feature type="binding site" evidence="4">
    <location>
        <position position="16"/>
    </location>
    <ligand>
        <name>Zn(2+)</name>
        <dbReference type="ChEBI" id="CHEBI:29105"/>
        <label>2</label>
    </ligand>
</feature>
<feature type="binding site" evidence="4">
    <location>
        <position position="102"/>
    </location>
    <ligand>
        <name>Zn(2+)</name>
        <dbReference type="ChEBI" id="CHEBI:29105"/>
        <label>3</label>
    </ligand>
</feature>
<dbReference type="GO" id="GO:0016791">
    <property type="term" value="F:phosphatase activity"/>
    <property type="evidence" value="ECO:0007669"/>
    <property type="project" value="UniProtKB-UniRule"/>
</dbReference>
<dbReference type="HAMAP" id="MF_01561">
    <property type="entry name" value="YcdX_phosphat"/>
    <property type="match status" value="1"/>
</dbReference>
<evidence type="ECO:0000256" key="1">
    <source>
        <dbReference type="ARBA" id="ARBA00022723"/>
    </source>
</evidence>
<dbReference type="InterPro" id="IPR004013">
    <property type="entry name" value="PHP_dom"/>
</dbReference>
<dbReference type="PANTHER" id="PTHR36928">
    <property type="entry name" value="PHOSPHATASE YCDX-RELATED"/>
    <property type="match status" value="1"/>
</dbReference>
<feature type="binding site" evidence="4">
    <location>
        <position position="74"/>
    </location>
    <ligand>
        <name>Zn(2+)</name>
        <dbReference type="ChEBI" id="CHEBI:29105"/>
        <label>1</label>
    </ligand>
</feature>
<dbReference type="SUPFAM" id="SSF89550">
    <property type="entry name" value="PHP domain-like"/>
    <property type="match status" value="1"/>
</dbReference>
<feature type="binding site" evidence="4">
    <location>
        <position position="10"/>
    </location>
    <ligand>
        <name>Zn(2+)</name>
        <dbReference type="ChEBI" id="CHEBI:29105"/>
        <label>1</label>
    </ligand>
</feature>
<sequence length="250" mass="27311">MQFPVDTHSHTVASTHAYSTIHDYLAVAKQKGITLFATTDHGPSMKDAPHFWHFVNLRVLPRVWDGVGILRGIEANIMNVKGEIDYFGEYLSELDLVQAGFHEPVFAPSDKLTHTKAMIATMESGLVDIITHPGNPAYPIDIEAVVSAAKACNVALEINNSSFTASRKGSEENCLAIARMAAKLDAQLVMGSDSHVAFDLGGFDNALAIVDGALYPRERLLNRSPMALLRFLQQRGHQTLDSLIDHFSAA</sequence>
<name>A0AAJ1BFN6_9GAMM</name>
<proteinExistence type="inferred from homology"/>
<comment type="similarity">
    <text evidence="4">Belongs to the PHP family.</text>
</comment>
<feature type="binding site" evidence="4">
    <location>
        <position position="8"/>
    </location>
    <ligand>
        <name>Zn(2+)</name>
        <dbReference type="ChEBI" id="CHEBI:29105"/>
        <label>1</label>
    </ligand>
</feature>
<dbReference type="InterPro" id="IPR016195">
    <property type="entry name" value="Pol/histidinol_Pase-like"/>
</dbReference>
<evidence type="ECO:0000259" key="5">
    <source>
        <dbReference type="SMART" id="SM00481"/>
    </source>
</evidence>
<feature type="domain" description="Polymerase/histidinol phosphatase N-terminal" evidence="5">
    <location>
        <begin position="5"/>
        <end position="79"/>
    </location>
</feature>
<keyword evidence="2 4" id="KW-0378">Hydrolase</keyword>
<evidence type="ECO:0000256" key="4">
    <source>
        <dbReference type="HAMAP-Rule" id="MF_01561"/>
    </source>
</evidence>
<dbReference type="GO" id="GO:0008270">
    <property type="term" value="F:zinc ion binding"/>
    <property type="evidence" value="ECO:0007669"/>
    <property type="project" value="UniProtKB-UniRule"/>
</dbReference>
<keyword evidence="1 4" id="KW-0479">Metal-binding</keyword>
<dbReference type="RefSeq" id="WP_240590384.1">
    <property type="nucleotide sequence ID" value="NZ_JAKUDL010000002.1"/>
</dbReference>